<keyword evidence="5" id="KW-0611">Plant defense</keyword>
<dbReference type="Pfam" id="PF23598">
    <property type="entry name" value="LRR_14"/>
    <property type="match status" value="1"/>
</dbReference>
<dbReference type="GO" id="GO:0005524">
    <property type="term" value="F:ATP binding"/>
    <property type="evidence" value="ECO:0007669"/>
    <property type="project" value="UniProtKB-KW"/>
</dbReference>
<evidence type="ECO:0000259" key="7">
    <source>
        <dbReference type="Pfam" id="PF00931"/>
    </source>
</evidence>
<dbReference type="InterPro" id="IPR036388">
    <property type="entry name" value="WH-like_DNA-bd_sf"/>
</dbReference>
<evidence type="ECO:0000313" key="11">
    <source>
        <dbReference type="EMBL" id="KAL3632619.1"/>
    </source>
</evidence>
<dbReference type="Pfam" id="PF23559">
    <property type="entry name" value="WHD_DRP"/>
    <property type="match status" value="1"/>
</dbReference>
<dbReference type="CDD" id="cd14798">
    <property type="entry name" value="RX-CC_like"/>
    <property type="match status" value="1"/>
</dbReference>
<dbReference type="Gene3D" id="1.10.10.10">
    <property type="entry name" value="Winged helix-like DNA-binding domain superfamily/Winged helix DNA-binding domain"/>
    <property type="match status" value="1"/>
</dbReference>
<dbReference type="SUPFAM" id="SSF52058">
    <property type="entry name" value="L domain-like"/>
    <property type="match status" value="1"/>
</dbReference>
<keyword evidence="3" id="KW-0677">Repeat</keyword>
<sequence>MAEAVVSATVDTFKTLIVDEVKFCLGVESEVEAIRQQLLYMQSFLKNADSKQHGNQKVSTLVAQVRELAYEIEDNLVVLAAAKDASTRSRHIFKKVACWFKEIVTTYRVGSRISAIKTRIAGLSANLPEFGLESTSIDPSGEGTSQIREFRRSYSHVVDEDLVGLQVDIQLLVSHLIDGNNRVVSIAGMGGMGKTTMARQVYSHWDVRRHFDGFAWACVSQQWNKKDLIEGLLIKLLPEKREEIREMRDEELVRELHDVQVKKKCLVVLDDVWSGHVWESLKPAFPSMRTGAGSKLILTTRNREVVNCVTLSGFHYEPRLLSNEESWNLLRMKALPAELEIEPEIEKLGKEMVERCCGLPLAIIVLGGLLITKHTLREWVTIYESINWYLSKGGGLGQEQRSVTDVLAFSYHDLPYKLKQCFLCLANFPEDVKIDAEKLYQLWLAEGLILQHDKAERETMMDVGERYLSELAQRGMVQVKVKEYFGGSKKCSLHDMIRDLCITQAKKENFTSVVGLRQESDEPCSKTRRLYLGNTSSNNRPISCCSRENNSIRSAFIYANECEADLLQHMTSHIGSLRLLRVLDFYKLHFNDVLPENIGDLIHLRFLSLIGSLFTKLPSSLGKLIYLETLNLQVLNEIEIPNVIFKLKQLKHLYLPNEFVVTGGGKLRLDGLRELETLVDFCTSLCDVNDLYGLTNLRQIEVEIDGDFNNLLGIIQYMSFKHNHLRHSSLIISCSNFCSNEELTQLNTLLSCHRLYELGVVGNIAKLPEHHHFSSTIGKIAFTGSELHEDPMATLEKLPNLSSLTLEDFAYVGESMVCLAKGFPQLLDLEMCDLPNLKTWRIDEGAMPKLTRLVIDHCEKMEMLPDGLRFISTIKKLDVMMMHEDFKDRLRTTAAGTKGEDFYKVRHVAHIKID</sequence>
<dbReference type="Gene3D" id="3.40.50.300">
    <property type="entry name" value="P-loop containing nucleotide triphosphate hydrolases"/>
    <property type="match status" value="1"/>
</dbReference>
<keyword evidence="4" id="KW-0547">Nucleotide-binding</keyword>
<accession>A0ABD3CTX0</accession>
<feature type="domain" description="NB-ARC" evidence="7">
    <location>
        <begin position="170"/>
        <end position="339"/>
    </location>
</feature>
<dbReference type="InterPro" id="IPR058922">
    <property type="entry name" value="WHD_DRP"/>
</dbReference>
<proteinExistence type="inferred from homology"/>
<dbReference type="InterPro" id="IPR055414">
    <property type="entry name" value="LRR_R13L4/SHOC2-like"/>
</dbReference>
<dbReference type="PRINTS" id="PR00364">
    <property type="entry name" value="DISEASERSIST"/>
</dbReference>
<dbReference type="InterPro" id="IPR002182">
    <property type="entry name" value="NB-ARC"/>
</dbReference>
<dbReference type="InterPro" id="IPR044974">
    <property type="entry name" value="Disease_R_plants"/>
</dbReference>
<dbReference type="SUPFAM" id="SSF52540">
    <property type="entry name" value="P-loop containing nucleoside triphosphate hydrolases"/>
    <property type="match status" value="1"/>
</dbReference>
<dbReference type="Gene3D" id="3.80.10.10">
    <property type="entry name" value="Ribonuclease Inhibitor"/>
    <property type="match status" value="2"/>
</dbReference>
<dbReference type="Proteomes" id="UP001632038">
    <property type="component" value="Unassembled WGS sequence"/>
</dbReference>
<evidence type="ECO:0000256" key="6">
    <source>
        <dbReference type="ARBA" id="ARBA00022840"/>
    </source>
</evidence>
<evidence type="ECO:0000259" key="10">
    <source>
        <dbReference type="Pfam" id="PF23598"/>
    </source>
</evidence>
<keyword evidence="12" id="KW-1185">Reference proteome</keyword>
<feature type="domain" description="Disease resistance protein winged helix" evidence="9">
    <location>
        <begin position="428"/>
        <end position="501"/>
    </location>
</feature>
<comment type="similarity">
    <text evidence="1">Belongs to the disease resistance NB-LRR family.</text>
</comment>
<evidence type="ECO:0000256" key="2">
    <source>
        <dbReference type="ARBA" id="ARBA00022614"/>
    </source>
</evidence>
<evidence type="ECO:0000256" key="3">
    <source>
        <dbReference type="ARBA" id="ARBA00022737"/>
    </source>
</evidence>
<dbReference type="InterPro" id="IPR027417">
    <property type="entry name" value="P-loop_NTPase"/>
</dbReference>
<dbReference type="InterPro" id="IPR041118">
    <property type="entry name" value="Rx_N"/>
</dbReference>
<gene>
    <name evidence="11" type="ORF">CASFOL_025603</name>
</gene>
<dbReference type="InterPro" id="IPR038005">
    <property type="entry name" value="RX-like_CC"/>
</dbReference>
<dbReference type="FunFam" id="1.10.8.430:FF:000003">
    <property type="entry name" value="Probable disease resistance protein At5g66910"/>
    <property type="match status" value="1"/>
</dbReference>
<feature type="domain" description="Disease resistance R13L4/SHOC-2-like LRR" evidence="10">
    <location>
        <begin position="570"/>
        <end position="886"/>
    </location>
</feature>
<dbReference type="FunFam" id="3.40.50.300:FF:001091">
    <property type="entry name" value="Probable disease resistance protein At1g61300"/>
    <property type="match status" value="1"/>
</dbReference>
<evidence type="ECO:0000256" key="5">
    <source>
        <dbReference type="ARBA" id="ARBA00022821"/>
    </source>
</evidence>
<dbReference type="Gene3D" id="1.10.8.430">
    <property type="entry name" value="Helical domain of apoptotic protease-activating factors"/>
    <property type="match status" value="1"/>
</dbReference>
<dbReference type="EMBL" id="JAVIJP010000032">
    <property type="protein sequence ID" value="KAL3632619.1"/>
    <property type="molecule type" value="Genomic_DNA"/>
</dbReference>
<dbReference type="Pfam" id="PF00931">
    <property type="entry name" value="NB-ARC"/>
    <property type="match status" value="1"/>
</dbReference>
<keyword evidence="2" id="KW-0433">Leucine-rich repeat</keyword>
<dbReference type="PANTHER" id="PTHR23155:SF1185">
    <property type="entry name" value="DISEASE RESISTANCE RPP8-LIKE PROTEIN 3-RELATED"/>
    <property type="match status" value="1"/>
</dbReference>
<dbReference type="InterPro" id="IPR032675">
    <property type="entry name" value="LRR_dom_sf"/>
</dbReference>
<dbReference type="PANTHER" id="PTHR23155">
    <property type="entry name" value="DISEASE RESISTANCE PROTEIN RP"/>
    <property type="match status" value="1"/>
</dbReference>
<feature type="domain" description="Disease resistance N-terminal" evidence="8">
    <location>
        <begin position="5"/>
        <end position="78"/>
    </location>
</feature>
<evidence type="ECO:0000259" key="8">
    <source>
        <dbReference type="Pfam" id="PF18052"/>
    </source>
</evidence>
<dbReference type="InterPro" id="IPR042197">
    <property type="entry name" value="Apaf_helical"/>
</dbReference>
<organism evidence="11 12">
    <name type="scientific">Castilleja foliolosa</name>
    <dbReference type="NCBI Taxonomy" id="1961234"/>
    <lineage>
        <taxon>Eukaryota</taxon>
        <taxon>Viridiplantae</taxon>
        <taxon>Streptophyta</taxon>
        <taxon>Embryophyta</taxon>
        <taxon>Tracheophyta</taxon>
        <taxon>Spermatophyta</taxon>
        <taxon>Magnoliopsida</taxon>
        <taxon>eudicotyledons</taxon>
        <taxon>Gunneridae</taxon>
        <taxon>Pentapetalae</taxon>
        <taxon>asterids</taxon>
        <taxon>lamiids</taxon>
        <taxon>Lamiales</taxon>
        <taxon>Orobanchaceae</taxon>
        <taxon>Pedicularideae</taxon>
        <taxon>Castillejinae</taxon>
        <taxon>Castilleja</taxon>
    </lineage>
</organism>
<evidence type="ECO:0000259" key="9">
    <source>
        <dbReference type="Pfam" id="PF23559"/>
    </source>
</evidence>
<protein>
    <submittedName>
        <fullName evidence="11">Uncharacterized protein</fullName>
    </submittedName>
</protein>
<dbReference type="GO" id="GO:0051607">
    <property type="term" value="P:defense response to virus"/>
    <property type="evidence" value="ECO:0007669"/>
    <property type="project" value="UniProtKB-ARBA"/>
</dbReference>
<dbReference type="Pfam" id="PF18052">
    <property type="entry name" value="Rx_N"/>
    <property type="match status" value="1"/>
</dbReference>
<reference evidence="12" key="1">
    <citation type="journal article" date="2024" name="IScience">
        <title>Strigolactones Initiate the Formation of Haustorium-like Structures in Castilleja.</title>
        <authorList>
            <person name="Buerger M."/>
            <person name="Peterson D."/>
            <person name="Chory J."/>
        </authorList>
    </citation>
    <scope>NUCLEOTIDE SEQUENCE [LARGE SCALE GENOMIC DNA]</scope>
</reference>
<evidence type="ECO:0000256" key="1">
    <source>
        <dbReference type="ARBA" id="ARBA00008894"/>
    </source>
</evidence>
<evidence type="ECO:0000256" key="4">
    <source>
        <dbReference type="ARBA" id="ARBA00022741"/>
    </source>
</evidence>
<evidence type="ECO:0000313" key="12">
    <source>
        <dbReference type="Proteomes" id="UP001632038"/>
    </source>
</evidence>
<keyword evidence="6" id="KW-0067">ATP-binding</keyword>
<dbReference type="FunFam" id="1.10.10.10:FF:000322">
    <property type="entry name" value="Probable disease resistance protein At1g63360"/>
    <property type="match status" value="1"/>
</dbReference>
<name>A0ABD3CTX0_9LAMI</name>
<dbReference type="AlphaFoldDB" id="A0ABD3CTX0"/>
<dbReference type="Gene3D" id="1.20.5.4130">
    <property type="match status" value="1"/>
</dbReference>
<comment type="caution">
    <text evidence="11">The sequence shown here is derived from an EMBL/GenBank/DDBJ whole genome shotgun (WGS) entry which is preliminary data.</text>
</comment>